<feature type="transmembrane region" description="Helical" evidence="1">
    <location>
        <begin position="6"/>
        <end position="25"/>
    </location>
</feature>
<feature type="non-terminal residue" evidence="2">
    <location>
        <position position="92"/>
    </location>
</feature>
<sequence length="92" mass="11072">MWLKLKIFFGYTILILLLVFIVYQFRQEQMLRHMLRKEEKKLVTIHRLAEKSYIGLLDLSTHAEIAVTWDDDDLSEYSRKRRGVCDSLQLLK</sequence>
<dbReference type="AlphaFoldDB" id="A0A3R6EGS8"/>
<keyword evidence="2" id="KW-0418">Kinase</keyword>
<proteinExistence type="predicted"/>
<protein>
    <submittedName>
        <fullName evidence="2">Hybrid sensor histidine kinase/response regulator</fullName>
    </submittedName>
</protein>
<accession>A0A3R6EGS8</accession>
<evidence type="ECO:0000313" key="2">
    <source>
        <dbReference type="EMBL" id="RHC89559.1"/>
    </source>
</evidence>
<dbReference type="GO" id="GO:0016301">
    <property type="term" value="F:kinase activity"/>
    <property type="evidence" value="ECO:0007669"/>
    <property type="project" value="UniProtKB-KW"/>
</dbReference>
<keyword evidence="2" id="KW-0808">Transferase</keyword>
<organism evidence="2 3">
    <name type="scientific">Parabacteroides merdae</name>
    <dbReference type="NCBI Taxonomy" id="46503"/>
    <lineage>
        <taxon>Bacteria</taxon>
        <taxon>Pseudomonadati</taxon>
        <taxon>Bacteroidota</taxon>
        <taxon>Bacteroidia</taxon>
        <taxon>Bacteroidales</taxon>
        <taxon>Tannerellaceae</taxon>
        <taxon>Parabacteroides</taxon>
    </lineage>
</organism>
<name>A0A3R6EGS8_9BACT</name>
<comment type="caution">
    <text evidence="2">The sequence shown here is derived from an EMBL/GenBank/DDBJ whole genome shotgun (WGS) entry which is preliminary data.</text>
</comment>
<keyword evidence="1" id="KW-1133">Transmembrane helix</keyword>
<evidence type="ECO:0000313" key="3">
    <source>
        <dbReference type="Proteomes" id="UP000286260"/>
    </source>
</evidence>
<keyword evidence="1" id="KW-0812">Transmembrane</keyword>
<reference evidence="2 3" key="1">
    <citation type="submission" date="2018-08" db="EMBL/GenBank/DDBJ databases">
        <title>A genome reference for cultivated species of the human gut microbiota.</title>
        <authorList>
            <person name="Zou Y."/>
            <person name="Xue W."/>
            <person name="Luo G."/>
        </authorList>
    </citation>
    <scope>NUCLEOTIDE SEQUENCE [LARGE SCALE GENOMIC DNA]</scope>
    <source>
        <strain evidence="2 3">AM34-17</strain>
    </source>
</reference>
<dbReference type="EMBL" id="QSII01000002">
    <property type="protein sequence ID" value="RHC89559.1"/>
    <property type="molecule type" value="Genomic_DNA"/>
</dbReference>
<dbReference type="Proteomes" id="UP000286260">
    <property type="component" value="Unassembled WGS sequence"/>
</dbReference>
<keyword evidence="1" id="KW-0472">Membrane</keyword>
<gene>
    <name evidence="2" type="ORF">DW828_03130</name>
</gene>
<evidence type="ECO:0000256" key="1">
    <source>
        <dbReference type="SAM" id="Phobius"/>
    </source>
</evidence>